<evidence type="ECO:0000259" key="6">
    <source>
        <dbReference type="PROSITE" id="PS50600"/>
    </source>
</evidence>
<dbReference type="AlphaFoldDB" id="A0ABD3PFZ4"/>
<dbReference type="GO" id="GO:0008234">
    <property type="term" value="F:cysteine-type peptidase activity"/>
    <property type="evidence" value="ECO:0007669"/>
    <property type="project" value="UniProtKB-KW"/>
</dbReference>
<evidence type="ECO:0000256" key="5">
    <source>
        <dbReference type="SAM" id="MobiDB-lite"/>
    </source>
</evidence>
<comment type="caution">
    <text evidence="7">The sequence shown here is derived from an EMBL/GenBank/DDBJ whole genome shotgun (WGS) entry which is preliminary data.</text>
</comment>
<name>A0ABD3PFZ4_9STRA</name>
<comment type="similarity">
    <text evidence="1">Belongs to the peptidase C48 family.</text>
</comment>
<evidence type="ECO:0000256" key="4">
    <source>
        <dbReference type="ARBA" id="ARBA00022807"/>
    </source>
</evidence>
<accession>A0ABD3PFZ4</accession>
<dbReference type="PANTHER" id="PTHR12606:SF1">
    <property type="entry name" value="UBIQUITIN-LIKE-SPECIFIC PROTEASE 1A"/>
    <property type="match status" value="1"/>
</dbReference>
<dbReference type="Pfam" id="PF02902">
    <property type="entry name" value="Peptidase_C48"/>
    <property type="match status" value="1"/>
</dbReference>
<keyword evidence="8" id="KW-1185">Reference proteome</keyword>
<evidence type="ECO:0000256" key="3">
    <source>
        <dbReference type="ARBA" id="ARBA00022801"/>
    </source>
</evidence>
<gene>
    <name evidence="7" type="ORF">ACHAW5_006962</name>
</gene>
<keyword evidence="4" id="KW-0788">Thiol protease</keyword>
<feature type="region of interest" description="Disordered" evidence="5">
    <location>
        <begin position="299"/>
        <end position="322"/>
    </location>
</feature>
<sequence length="739" mass="85077">MIDKLMQRTVIMSKEEFKSTIDMIQSEFPTTGTWLKWHFDNGRGPLIFRSLADDCIISGYGYDTNGQEGIGGWIQRTYGLSKPTFKQALQHLVVFSTTVQEDYEDSVGGKQLRYGLKTSPDERADARQKKKRKLTEFFPSDGRPPDTSKDVPREQDTNVSAHFIRFGFVKQLTSLPHVTITAINTCSIDTVLMALFVIRKSYNEMLHYFIRESGKLNSTLNLIERGNFADARFLWMNHLANDPTIDATWMCRVTSKNGAPLWDCWSDEFVHFRTLRMMKFVEVNERGICDKCGSQSQSIQDTPIASDPLHTASENTSQNDDESRLEKLTILHYRRDEHARKLLESIRRDRTQEENDLVNGTLEVILDTPTRSEKAVSDGHDSVLHASMHTLNPECWLNDEVVNFFHKVCLNKHDVTLCDRSEGRKRSHAFNSFFMRNLFGQKLLDPNERGTYNFAAVARWSRMVPGGNIFNLRYLLFPINISDMHWTLAVVSMEDRCIRYYDSLPDGSQFHTDMRNGIRRYLKDEYKKLTDGDMEIMRRRITLMIMRTSCRMIEDPINQALILNRQNDCDEHMHLYRALRKSCNKMVNTKSQNQQRISVTVELQSVIRLQEALDDRFLNDGNTVQCRMVGCVGQQALKIGIEKMPGILVIDIAATVVEEGHTMPVTVKCIEDVVRNLTVQGTKYALVQVILHNGSHYRGVTVLGNQNVMDSGLLLIQRDLLRRKWERIIGCHACGTERF</sequence>
<evidence type="ECO:0000313" key="8">
    <source>
        <dbReference type="Proteomes" id="UP001530315"/>
    </source>
</evidence>
<dbReference type="PANTHER" id="PTHR12606">
    <property type="entry name" value="SENTRIN/SUMO-SPECIFIC PROTEASE"/>
    <property type="match status" value="1"/>
</dbReference>
<proteinExistence type="inferred from homology"/>
<keyword evidence="2" id="KW-0645">Protease</keyword>
<dbReference type="InterPro" id="IPR038765">
    <property type="entry name" value="Papain-like_cys_pep_sf"/>
</dbReference>
<evidence type="ECO:0000256" key="2">
    <source>
        <dbReference type="ARBA" id="ARBA00022670"/>
    </source>
</evidence>
<dbReference type="Gene3D" id="3.40.395.10">
    <property type="entry name" value="Adenoviral Proteinase, Chain A"/>
    <property type="match status" value="1"/>
</dbReference>
<evidence type="ECO:0000256" key="1">
    <source>
        <dbReference type="ARBA" id="ARBA00005234"/>
    </source>
</evidence>
<dbReference type="EMBL" id="JALLAZ020000808">
    <property type="protein sequence ID" value="KAL3786847.1"/>
    <property type="molecule type" value="Genomic_DNA"/>
</dbReference>
<protein>
    <recommendedName>
        <fullName evidence="6">Ubiquitin-like protease family profile domain-containing protein</fullName>
    </recommendedName>
</protein>
<dbReference type="InterPro" id="IPR003653">
    <property type="entry name" value="Peptidase_C48_C"/>
</dbReference>
<feature type="domain" description="Ubiquitin-like protease family profile" evidence="6">
    <location>
        <begin position="381"/>
        <end position="637"/>
    </location>
</feature>
<dbReference type="PROSITE" id="PS50600">
    <property type="entry name" value="ULP_PROTEASE"/>
    <property type="match status" value="1"/>
</dbReference>
<evidence type="ECO:0000313" key="7">
    <source>
        <dbReference type="EMBL" id="KAL3786847.1"/>
    </source>
</evidence>
<keyword evidence="3" id="KW-0378">Hydrolase</keyword>
<dbReference type="SUPFAM" id="SSF54001">
    <property type="entry name" value="Cysteine proteinases"/>
    <property type="match status" value="1"/>
</dbReference>
<dbReference type="GO" id="GO:0006508">
    <property type="term" value="P:proteolysis"/>
    <property type="evidence" value="ECO:0007669"/>
    <property type="project" value="UniProtKB-KW"/>
</dbReference>
<reference evidence="7 8" key="1">
    <citation type="submission" date="2024-10" db="EMBL/GenBank/DDBJ databases">
        <title>Updated reference genomes for cyclostephanoid diatoms.</title>
        <authorList>
            <person name="Roberts W.R."/>
            <person name="Alverson A.J."/>
        </authorList>
    </citation>
    <scope>NUCLEOTIDE SEQUENCE [LARGE SCALE GENOMIC DNA]</scope>
    <source>
        <strain evidence="7 8">AJA276-08</strain>
    </source>
</reference>
<organism evidence="7 8">
    <name type="scientific">Stephanodiscus triporus</name>
    <dbReference type="NCBI Taxonomy" id="2934178"/>
    <lineage>
        <taxon>Eukaryota</taxon>
        <taxon>Sar</taxon>
        <taxon>Stramenopiles</taxon>
        <taxon>Ochrophyta</taxon>
        <taxon>Bacillariophyta</taxon>
        <taxon>Coscinodiscophyceae</taxon>
        <taxon>Thalassiosirophycidae</taxon>
        <taxon>Stephanodiscales</taxon>
        <taxon>Stephanodiscaceae</taxon>
        <taxon>Stephanodiscus</taxon>
    </lineage>
</organism>
<dbReference type="Proteomes" id="UP001530315">
    <property type="component" value="Unassembled WGS sequence"/>
</dbReference>